<dbReference type="Pfam" id="PF00121">
    <property type="entry name" value="TIM"/>
    <property type="match status" value="1"/>
</dbReference>
<dbReference type="Gene3D" id="3.20.20.70">
    <property type="entry name" value="Aldolase class I"/>
    <property type="match status" value="1"/>
</dbReference>
<evidence type="ECO:0000256" key="7">
    <source>
        <dbReference type="ARBA" id="ARBA00023235"/>
    </source>
</evidence>
<evidence type="ECO:0000313" key="11">
    <source>
        <dbReference type="Proteomes" id="UP001595528"/>
    </source>
</evidence>
<evidence type="ECO:0000256" key="5">
    <source>
        <dbReference type="ARBA" id="ARBA00022490"/>
    </source>
</evidence>
<name>A0ABV7KU51_9PROT</name>
<dbReference type="CDD" id="cd00311">
    <property type="entry name" value="TIM"/>
    <property type="match status" value="1"/>
</dbReference>
<protein>
    <recommendedName>
        <fullName evidence="8 9">Triosephosphate isomerase</fullName>
        <shortName evidence="8">TIM</shortName>
        <shortName evidence="8">TPI</shortName>
        <ecNumber evidence="8 9">5.3.1.1</ecNumber>
    </recommendedName>
    <alternativeName>
        <fullName evidence="8">Triose-phosphate isomerase</fullName>
    </alternativeName>
</protein>
<comment type="subcellular location">
    <subcellularLocation>
        <location evidence="8 9">Cytoplasm</location>
    </subcellularLocation>
</comment>
<dbReference type="EMBL" id="JBHRTR010000005">
    <property type="protein sequence ID" value="MFC3225906.1"/>
    <property type="molecule type" value="Genomic_DNA"/>
</dbReference>
<dbReference type="GO" id="GO:0004807">
    <property type="term" value="F:triose-phosphate isomerase activity"/>
    <property type="evidence" value="ECO:0007669"/>
    <property type="project" value="UniProtKB-EC"/>
</dbReference>
<dbReference type="PROSITE" id="PS00171">
    <property type="entry name" value="TIM_1"/>
    <property type="match status" value="1"/>
</dbReference>
<dbReference type="NCBIfam" id="TIGR00419">
    <property type="entry name" value="tim"/>
    <property type="match status" value="1"/>
</dbReference>
<evidence type="ECO:0000256" key="3">
    <source>
        <dbReference type="ARBA" id="ARBA00007422"/>
    </source>
</evidence>
<evidence type="ECO:0000256" key="4">
    <source>
        <dbReference type="ARBA" id="ARBA00022432"/>
    </source>
</evidence>
<comment type="pathway">
    <text evidence="8 9">Carbohydrate biosynthesis; gluconeogenesis.</text>
</comment>
<feature type="binding site" evidence="8">
    <location>
        <begin position="8"/>
        <end position="10"/>
    </location>
    <ligand>
        <name>substrate</name>
    </ligand>
</feature>
<dbReference type="HAMAP" id="MF_00147_B">
    <property type="entry name" value="TIM_B"/>
    <property type="match status" value="1"/>
</dbReference>
<proteinExistence type="inferred from homology"/>
<evidence type="ECO:0000256" key="8">
    <source>
        <dbReference type="HAMAP-Rule" id="MF_00147"/>
    </source>
</evidence>
<feature type="active site" description="Proton acceptor" evidence="8">
    <location>
        <position position="175"/>
    </location>
</feature>
<keyword evidence="6 8" id="KW-0324">Glycolysis</keyword>
<comment type="pathway">
    <text evidence="2">Carbohydrate metabolism; erythritol degradation.</text>
</comment>
<dbReference type="InterPro" id="IPR022896">
    <property type="entry name" value="TrioseP_Isoase_bac/euk"/>
</dbReference>
<comment type="subunit">
    <text evidence="8 9">Homodimer.</text>
</comment>
<dbReference type="SUPFAM" id="SSF51351">
    <property type="entry name" value="Triosephosphate isomerase (TIM)"/>
    <property type="match status" value="1"/>
</dbReference>
<dbReference type="PANTHER" id="PTHR21139:SF42">
    <property type="entry name" value="TRIOSEPHOSPHATE ISOMERASE"/>
    <property type="match status" value="1"/>
</dbReference>
<dbReference type="InterPro" id="IPR020861">
    <property type="entry name" value="Triosephosphate_isomerase_AS"/>
</dbReference>
<dbReference type="EC" id="5.3.1.1" evidence="8 9"/>
<dbReference type="InterPro" id="IPR013785">
    <property type="entry name" value="Aldolase_TIM"/>
</dbReference>
<dbReference type="PANTHER" id="PTHR21139">
    <property type="entry name" value="TRIOSEPHOSPHATE ISOMERASE"/>
    <property type="match status" value="1"/>
</dbReference>
<accession>A0ABV7KU51</accession>
<comment type="function">
    <text evidence="8">Involved in the gluconeogenesis. Catalyzes stereospecifically the conversion of dihydroxyacetone phosphate (DHAP) to D-glyceraldehyde-3-phosphate (G3P).</text>
</comment>
<comment type="similarity">
    <text evidence="3 8 9">Belongs to the triosephosphate isomerase family.</text>
</comment>
<reference evidence="11" key="1">
    <citation type="journal article" date="2019" name="Int. J. Syst. Evol. Microbiol.">
        <title>The Global Catalogue of Microorganisms (GCM) 10K type strain sequencing project: providing services to taxonomists for standard genome sequencing and annotation.</title>
        <authorList>
            <consortium name="The Broad Institute Genomics Platform"/>
            <consortium name="The Broad Institute Genome Sequencing Center for Infectious Disease"/>
            <person name="Wu L."/>
            <person name="Ma J."/>
        </authorList>
    </citation>
    <scope>NUCLEOTIDE SEQUENCE [LARGE SCALE GENOMIC DNA]</scope>
    <source>
        <strain evidence="11">KCTC 42964</strain>
    </source>
</reference>
<keyword evidence="4 8" id="KW-0312">Gluconeogenesis</keyword>
<dbReference type="InterPro" id="IPR000652">
    <property type="entry name" value="Triosephosphate_isomerase"/>
</dbReference>
<feature type="binding site" evidence="8">
    <location>
        <position position="218"/>
    </location>
    <ligand>
        <name>substrate</name>
    </ligand>
</feature>
<feature type="active site" description="Electrophile" evidence="8">
    <location>
        <position position="105"/>
    </location>
</feature>
<keyword evidence="7 8" id="KW-0413">Isomerase</keyword>
<keyword evidence="5 8" id="KW-0963">Cytoplasm</keyword>
<organism evidence="10 11">
    <name type="scientific">Marinibaculum pumilum</name>
    <dbReference type="NCBI Taxonomy" id="1766165"/>
    <lineage>
        <taxon>Bacteria</taxon>
        <taxon>Pseudomonadati</taxon>
        <taxon>Pseudomonadota</taxon>
        <taxon>Alphaproteobacteria</taxon>
        <taxon>Rhodospirillales</taxon>
        <taxon>Rhodospirillaceae</taxon>
        <taxon>Marinibaculum</taxon>
    </lineage>
</organism>
<dbReference type="Proteomes" id="UP001595528">
    <property type="component" value="Unassembled WGS sequence"/>
</dbReference>
<comment type="catalytic activity">
    <reaction evidence="8 9">
        <text>D-glyceraldehyde 3-phosphate = dihydroxyacetone phosphate</text>
        <dbReference type="Rhea" id="RHEA:18585"/>
        <dbReference type="ChEBI" id="CHEBI:57642"/>
        <dbReference type="ChEBI" id="CHEBI:59776"/>
        <dbReference type="EC" id="5.3.1.1"/>
    </reaction>
</comment>
<dbReference type="InterPro" id="IPR035990">
    <property type="entry name" value="TIM_sf"/>
</dbReference>
<gene>
    <name evidence="8 10" type="primary">tpiA</name>
    <name evidence="10" type="ORF">ACFOGJ_01600</name>
</gene>
<comment type="pathway">
    <text evidence="8 9">Carbohydrate degradation; glycolysis; D-glyceraldehyde 3-phosphate from glycerone phosphate: step 1/1.</text>
</comment>
<evidence type="ECO:0000313" key="10">
    <source>
        <dbReference type="EMBL" id="MFC3225906.1"/>
    </source>
</evidence>
<evidence type="ECO:0000256" key="1">
    <source>
        <dbReference type="ARBA" id="ARBA00000148"/>
    </source>
</evidence>
<dbReference type="PROSITE" id="PS51440">
    <property type="entry name" value="TIM_2"/>
    <property type="match status" value="1"/>
</dbReference>
<comment type="caution">
    <text evidence="10">The sequence shown here is derived from an EMBL/GenBank/DDBJ whole genome shotgun (WGS) entry which is preliminary data.</text>
</comment>
<keyword evidence="11" id="KW-1185">Reference proteome</keyword>
<comment type="catalytic activity">
    <reaction evidence="1">
        <text>L-erythrulose 1-phosphate = D-erythrulose 4-phosphate</text>
        <dbReference type="Rhea" id="RHEA:49588"/>
        <dbReference type="ChEBI" id="CHEBI:58002"/>
        <dbReference type="ChEBI" id="CHEBI:90796"/>
        <dbReference type="EC" id="5.3.1.33"/>
    </reaction>
</comment>
<sequence>MRPLIAGNWKMNGRLPAAMKEFDRLLREAGRAAAKAKDAALPEILVCPPAVLLAPFRDAIAAADLGGVVALGGQDCHAAEAGAHTGDIAAEMLRDAGATHVIVGHSERRADHGEKNATVAAKLAAAHRAGLVPILCVGETLSQRDAGHAPTAVARQVRAALGAGCTAANTVIAYEPVWAIGTGRTPTPEDVAAMHLAIRRTVEKAVGAPRMRILYGGSVKPDNAATLLAVAGVNGALVGGASLLAKDFWGIAKASPKPR</sequence>
<feature type="binding site" evidence="8">
    <location>
        <position position="181"/>
    </location>
    <ligand>
        <name>substrate</name>
    </ligand>
</feature>
<evidence type="ECO:0000256" key="6">
    <source>
        <dbReference type="ARBA" id="ARBA00023152"/>
    </source>
</evidence>
<evidence type="ECO:0000256" key="2">
    <source>
        <dbReference type="ARBA" id="ARBA00004939"/>
    </source>
</evidence>
<dbReference type="RefSeq" id="WP_379897798.1">
    <property type="nucleotide sequence ID" value="NZ_JBHRTR010000005.1"/>
</dbReference>
<feature type="binding site" evidence="8">
    <location>
        <begin position="239"/>
        <end position="240"/>
    </location>
    <ligand>
        <name>substrate</name>
    </ligand>
</feature>
<evidence type="ECO:0000256" key="9">
    <source>
        <dbReference type="RuleBase" id="RU363013"/>
    </source>
</evidence>